<protein>
    <submittedName>
        <fullName evidence="1">Uncharacterized protein</fullName>
    </submittedName>
</protein>
<accession>A0ABD0LAR7</accession>
<comment type="caution">
    <text evidence="1">The sequence shown here is derived from an EMBL/GenBank/DDBJ whole genome shotgun (WGS) entry which is preliminary data.</text>
</comment>
<evidence type="ECO:0000313" key="1">
    <source>
        <dbReference type="EMBL" id="KAK7496242.1"/>
    </source>
</evidence>
<dbReference type="EMBL" id="JACVVK020000068">
    <property type="protein sequence ID" value="KAK7496242.1"/>
    <property type="molecule type" value="Genomic_DNA"/>
</dbReference>
<gene>
    <name evidence="1" type="ORF">BaRGS_00012407</name>
</gene>
<name>A0ABD0LAR7_9CAEN</name>
<proteinExistence type="predicted"/>
<organism evidence="1 2">
    <name type="scientific">Batillaria attramentaria</name>
    <dbReference type="NCBI Taxonomy" id="370345"/>
    <lineage>
        <taxon>Eukaryota</taxon>
        <taxon>Metazoa</taxon>
        <taxon>Spiralia</taxon>
        <taxon>Lophotrochozoa</taxon>
        <taxon>Mollusca</taxon>
        <taxon>Gastropoda</taxon>
        <taxon>Caenogastropoda</taxon>
        <taxon>Sorbeoconcha</taxon>
        <taxon>Cerithioidea</taxon>
        <taxon>Batillariidae</taxon>
        <taxon>Batillaria</taxon>
    </lineage>
</organism>
<evidence type="ECO:0000313" key="2">
    <source>
        <dbReference type="Proteomes" id="UP001519460"/>
    </source>
</evidence>
<sequence length="59" mass="6537">PRLIDSDTFSCGQSHYDSELGSLVKRRACEKNGKVRCCRCPAATLFTPDDGEHFVPQPP</sequence>
<dbReference type="AlphaFoldDB" id="A0ABD0LAR7"/>
<keyword evidence="2" id="KW-1185">Reference proteome</keyword>
<reference evidence="1 2" key="1">
    <citation type="journal article" date="2023" name="Sci. Data">
        <title>Genome assembly of the Korean intertidal mud-creeper Batillaria attramentaria.</title>
        <authorList>
            <person name="Patra A.K."/>
            <person name="Ho P.T."/>
            <person name="Jun S."/>
            <person name="Lee S.J."/>
            <person name="Kim Y."/>
            <person name="Won Y.J."/>
        </authorList>
    </citation>
    <scope>NUCLEOTIDE SEQUENCE [LARGE SCALE GENOMIC DNA]</scope>
    <source>
        <strain evidence="1">Wonlab-2016</strain>
    </source>
</reference>
<feature type="non-terminal residue" evidence="1">
    <location>
        <position position="1"/>
    </location>
</feature>
<feature type="non-terminal residue" evidence="1">
    <location>
        <position position="59"/>
    </location>
</feature>
<dbReference type="Proteomes" id="UP001519460">
    <property type="component" value="Unassembled WGS sequence"/>
</dbReference>